<proteinExistence type="predicted"/>
<dbReference type="EMBL" id="BRXW01000121">
    <property type="protein sequence ID" value="GMI08210.1"/>
    <property type="molecule type" value="Genomic_DNA"/>
</dbReference>
<feature type="region of interest" description="Disordered" evidence="1">
    <location>
        <begin position="1"/>
        <end position="22"/>
    </location>
</feature>
<dbReference type="AlphaFoldDB" id="A0A9W7CE43"/>
<protein>
    <submittedName>
        <fullName evidence="2">Uncharacterized protein</fullName>
    </submittedName>
</protein>
<organism evidence="2 3">
    <name type="scientific">Triparma laevis f. longispina</name>
    <dbReference type="NCBI Taxonomy" id="1714387"/>
    <lineage>
        <taxon>Eukaryota</taxon>
        <taxon>Sar</taxon>
        <taxon>Stramenopiles</taxon>
        <taxon>Ochrophyta</taxon>
        <taxon>Bolidophyceae</taxon>
        <taxon>Parmales</taxon>
        <taxon>Triparmaceae</taxon>
        <taxon>Triparma</taxon>
    </lineage>
</organism>
<dbReference type="OrthoDB" id="39271at2759"/>
<sequence length="132" mass="15125">MPAVAEKKVRGKKKQKKKKNDPRKLEVLDDCAALGHACNQVRDFDDARRYVKRAKEGYEEQLGHDNEKALEVSRSLIMVTCLSRGERLEKLRDLLKRCQRALGEENVVTLETLNTLSARLYENGEDEEAIIV</sequence>
<comment type="caution">
    <text evidence="2">The sequence shown here is derived from an EMBL/GenBank/DDBJ whole genome shotgun (WGS) entry which is preliminary data.</text>
</comment>
<reference evidence="3" key="1">
    <citation type="journal article" date="2023" name="Commun. Biol.">
        <title>Genome analysis of Parmales, the sister group of diatoms, reveals the evolutionary specialization of diatoms from phago-mixotrophs to photoautotrophs.</title>
        <authorList>
            <person name="Ban H."/>
            <person name="Sato S."/>
            <person name="Yoshikawa S."/>
            <person name="Yamada K."/>
            <person name="Nakamura Y."/>
            <person name="Ichinomiya M."/>
            <person name="Sato N."/>
            <person name="Blanc-Mathieu R."/>
            <person name="Endo H."/>
            <person name="Kuwata A."/>
            <person name="Ogata H."/>
        </authorList>
    </citation>
    <scope>NUCLEOTIDE SEQUENCE [LARGE SCALE GENOMIC DNA]</scope>
    <source>
        <strain evidence="3">NIES 3700</strain>
    </source>
</reference>
<evidence type="ECO:0000256" key="1">
    <source>
        <dbReference type="SAM" id="MobiDB-lite"/>
    </source>
</evidence>
<dbReference type="Gene3D" id="1.25.40.10">
    <property type="entry name" value="Tetratricopeptide repeat domain"/>
    <property type="match status" value="1"/>
</dbReference>
<evidence type="ECO:0000313" key="2">
    <source>
        <dbReference type="EMBL" id="GMI08210.1"/>
    </source>
</evidence>
<name>A0A9W7CE43_9STRA</name>
<accession>A0A9W7CE43</accession>
<dbReference type="Proteomes" id="UP001165122">
    <property type="component" value="Unassembled WGS sequence"/>
</dbReference>
<evidence type="ECO:0000313" key="3">
    <source>
        <dbReference type="Proteomes" id="UP001165122"/>
    </source>
</evidence>
<feature type="compositionally biased region" description="Basic residues" evidence="1">
    <location>
        <begin position="9"/>
        <end position="21"/>
    </location>
</feature>
<gene>
    <name evidence="2" type="ORF">TrLO_g376</name>
</gene>
<dbReference type="InterPro" id="IPR011990">
    <property type="entry name" value="TPR-like_helical_dom_sf"/>
</dbReference>
<keyword evidence="3" id="KW-1185">Reference proteome</keyword>